<dbReference type="GeneID" id="16076164"/>
<evidence type="ECO:0000313" key="3">
    <source>
        <dbReference type="Proteomes" id="UP000007799"/>
    </source>
</evidence>
<accession>F2U5K4</accession>
<sequence>MGQGVTHMTVINASPAPATVSAHVHGVQQNTHEQHTITIQPQQSGLISLTRQAAGDFHVDWAINFSNGTHAEFRDHLPPMQQSKTMLLGNANVTIDGNNVAHVKRGTARKHPHHAAAKSAYAKPMDVPPAVLPRGRVIRLRSYKTGKNIIVDREGNLTATGGDGPFTRFVVDPSPSGHLRLRSEKFPDKYIALKGQAGSGGGQCELRVQMIGPNRYILRSIDGSRGVGFRQDGCPKPSQEVGLGEGASFTMTFADVQHPPFPGHAPPGRAPPGRAPPPAQPPFAPPPAQSPYPPPPAHQSPFAPPPAQSPYPPPPAGGVHPALRAGAIIRLQNVASGKFVRINADNTMTANGGQGEGTRFTVNPSLNGNLRFESIKHPGRFLSAKGTSGSGGEFTEFVAHPTGQPNTFNFRLRNDAAALGFNADASVKQPSSVGRGKAGTFVVFPA</sequence>
<feature type="region of interest" description="Disordered" evidence="1">
    <location>
        <begin position="254"/>
        <end position="319"/>
    </location>
</feature>
<protein>
    <submittedName>
        <fullName evidence="2">Uncharacterized protein</fullName>
    </submittedName>
</protein>
<dbReference type="Proteomes" id="UP000007799">
    <property type="component" value="Unassembled WGS sequence"/>
</dbReference>
<dbReference type="eggNOG" id="ENOG502QQEE">
    <property type="taxonomic scope" value="Eukaryota"/>
</dbReference>
<keyword evidence="3" id="KW-1185">Reference proteome</keyword>
<proteinExistence type="predicted"/>
<dbReference type="SUPFAM" id="SSF50353">
    <property type="entry name" value="Cytokine"/>
    <property type="match status" value="1"/>
</dbReference>
<reference evidence="2" key="1">
    <citation type="submission" date="2009-08" db="EMBL/GenBank/DDBJ databases">
        <title>Annotation of Salpingoeca rosetta.</title>
        <authorList>
            <consortium name="The Broad Institute Genome Sequencing Platform"/>
            <person name="Russ C."/>
            <person name="Cuomo C."/>
            <person name="Burger G."/>
            <person name="Gray M.W."/>
            <person name="Holland P.W.H."/>
            <person name="King N."/>
            <person name="Lang F.B.F."/>
            <person name="Roger A.J."/>
            <person name="Ruiz-Trillo I."/>
            <person name="Young S.K."/>
            <person name="Zeng Q."/>
            <person name="Gargeya S."/>
            <person name="Alvarado L."/>
            <person name="Berlin A."/>
            <person name="Chapman S.B."/>
            <person name="Chen Z."/>
            <person name="Freedman E."/>
            <person name="Gellesch M."/>
            <person name="Goldberg J."/>
            <person name="Griggs A."/>
            <person name="Gujja S."/>
            <person name="Heilman E."/>
            <person name="Heiman D."/>
            <person name="Howarth C."/>
            <person name="Mehta T."/>
            <person name="Neiman D."/>
            <person name="Pearson M."/>
            <person name="Roberts A."/>
            <person name="Saif S."/>
            <person name="Shea T."/>
            <person name="Shenoy N."/>
            <person name="Sisk P."/>
            <person name="Stolte C."/>
            <person name="Sykes S."/>
            <person name="White J."/>
            <person name="Yandava C."/>
            <person name="Haas B."/>
            <person name="Nusbaum C."/>
            <person name="Birren B."/>
        </authorList>
    </citation>
    <scope>NUCLEOTIDE SEQUENCE [LARGE SCALE GENOMIC DNA]</scope>
    <source>
        <strain evidence="2">ATCC 50818</strain>
    </source>
</reference>
<dbReference type="InterPro" id="IPR008996">
    <property type="entry name" value="IL1/FGF"/>
</dbReference>
<organism evidence="3">
    <name type="scientific">Salpingoeca rosetta (strain ATCC 50818 / BSB-021)</name>
    <dbReference type="NCBI Taxonomy" id="946362"/>
    <lineage>
        <taxon>Eukaryota</taxon>
        <taxon>Choanoflagellata</taxon>
        <taxon>Craspedida</taxon>
        <taxon>Salpingoecidae</taxon>
        <taxon>Salpingoeca</taxon>
    </lineage>
</organism>
<dbReference type="KEGG" id="sre:PTSG_03852"/>
<dbReference type="AlphaFoldDB" id="F2U5K4"/>
<evidence type="ECO:0000313" key="2">
    <source>
        <dbReference type="EMBL" id="EGD83220.1"/>
    </source>
</evidence>
<name>F2U5K4_SALR5</name>
<feature type="compositionally biased region" description="Pro residues" evidence="1">
    <location>
        <begin position="259"/>
        <end position="316"/>
    </location>
</feature>
<dbReference type="InParanoid" id="F2U5K4"/>
<evidence type="ECO:0000256" key="1">
    <source>
        <dbReference type="SAM" id="MobiDB-lite"/>
    </source>
</evidence>
<gene>
    <name evidence="2" type="ORF">PTSG_03852</name>
</gene>
<dbReference type="EMBL" id="GL832962">
    <property type="protein sequence ID" value="EGD83220.1"/>
    <property type="molecule type" value="Genomic_DNA"/>
</dbReference>
<dbReference type="RefSeq" id="XP_004995584.1">
    <property type="nucleotide sequence ID" value="XM_004995527.1"/>
</dbReference>